<comment type="caution">
    <text evidence="1">The sequence shown here is derived from an EMBL/GenBank/DDBJ whole genome shotgun (WGS) entry which is preliminary data.</text>
</comment>
<organism evidence="1 2">
    <name type="scientific">Paramecium primaurelia</name>
    <dbReference type="NCBI Taxonomy" id="5886"/>
    <lineage>
        <taxon>Eukaryota</taxon>
        <taxon>Sar</taxon>
        <taxon>Alveolata</taxon>
        <taxon>Ciliophora</taxon>
        <taxon>Intramacronucleata</taxon>
        <taxon>Oligohymenophorea</taxon>
        <taxon>Peniculida</taxon>
        <taxon>Parameciidae</taxon>
        <taxon>Paramecium</taxon>
    </lineage>
</organism>
<evidence type="ECO:0000313" key="2">
    <source>
        <dbReference type="Proteomes" id="UP000688137"/>
    </source>
</evidence>
<name>A0A8S1Q7Y2_PARPR</name>
<proteinExistence type="predicted"/>
<dbReference type="OMA" id="RIINQDC"/>
<reference evidence="1" key="1">
    <citation type="submission" date="2021-01" db="EMBL/GenBank/DDBJ databases">
        <authorList>
            <consortium name="Genoscope - CEA"/>
            <person name="William W."/>
        </authorList>
    </citation>
    <scope>NUCLEOTIDE SEQUENCE</scope>
</reference>
<dbReference type="AlphaFoldDB" id="A0A8S1Q7Y2"/>
<dbReference type="EMBL" id="CAJJDM010000152">
    <property type="protein sequence ID" value="CAD8111658.1"/>
    <property type="molecule type" value="Genomic_DNA"/>
</dbReference>
<dbReference type="Proteomes" id="UP000688137">
    <property type="component" value="Unassembled WGS sequence"/>
</dbReference>
<protein>
    <submittedName>
        <fullName evidence="1">Uncharacterized protein</fullName>
    </submittedName>
</protein>
<gene>
    <name evidence="1" type="ORF">PPRIM_AZ9-3.1.T1480088</name>
</gene>
<evidence type="ECO:0000313" key="1">
    <source>
        <dbReference type="EMBL" id="CAD8111658.1"/>
    </source>
</evidence>
<accession>A0A8S1Q7Y2</accession>
<sequence length="496" mass="57770">MSQLKFVRSKSTIRSTPLGKLQSKLKLVQKPGKLHVSVGRSRQSSQTNEDLLISNPKHQMDLQVLQLHQINENTIPLQTSDIWQSIILPLSHDARLINNSRKFSNSTQYNGNWANIYNQQHYQTQTTCCSPKLNENENINKFDVLQFKLNKLNSTDQKSISISQTNLNSKFNFNQFSIKQNKSINQVSNLQVEQQKQQTNINTQIKQNQMSIDQQIQQKSEQFNLDSNKNCNLINTKPIIELNEFSTKQSQRQIPKSFSEIMTERSIVLNVPKEQKDIEIQTSFSQNNKSEPPQTMHLFSKSTTNASVQTKSKNKNLGLFQYQLSYLSPKINRNFQESDLISLDDYQQQFMYGTQQEYKIKMKQINNIDQNQQLIQSILRQQSNIDLDSIEDSKYFNLQAEPKEININIIDKKYNNNNRSISKVVIQNNCQSIQKNKIDKGCSLQSSKSYKEHLNILTNYQNSQDQNQLFIVQDKKQRYPLRNQSNIKKSKQTTKK</sequence>
<keyword evidence="2" id="KW-1185">Reference proteome</keyword>